<comment type="cofactor">
    <cofactor evidence="3">
        <name>Co(2+)</name>
        <dbReference type="ChEBI" id="CHEBI:48828"/>
    </cofactor>
</comment>
<proteinExistence type="predicted"/>
<dbReference type="PANTHER" id="PTHR11845:SF13">
    <property type="entry name" value="5'-DEOXYNUCLEOTIDASE HDDC2"/>
    <property type="match status" value="1"/>
</dbReference>
<dbReference type="PANTHER" id="PTHR11845">
    <property type="entry name" value="5'-DEOXYNUCLEOTIDASE HDDC2"/>
    <property type="match status" value="1"/>
</dbReference>
<dbReference type="GO" id="GO:0002953">
    <property type="term" value="F:5'-deoxynucleotidase activity"/>
    <property type="evidence" value="ECO:0007669"/>
    <property type="project" value="UniProtKB-EC"/>
</dbReference>
<gene>
    <name evidence="9" type="ORF">A2678_02770</name>
</gene>
<evidence type="ECO:0000256" key="2">
    <source>
        <dbReference type="ARBA" id="ARBA00001936"/>
    </source>
</evidence>
<dbReference type="STRING" id="1798481.A2678_02770"/>
<evidence type="ECO:0000256" key="4">
    <source>
        <dbReference type="ARBA" id="ARBA00011738"/>
    </source>
</evidence>
<evidence type="ECO:0000313" key="9">
    <source>
        <dbReference type="EMBL" id="OGG48960.1"/>
    </source>
</evidence>
<dbReference type="Proteomes" id="UP000178815">
    <property type="component" value="Unassembled WGS sequence"/>
</dbReference>
<evidence type="ECO:0000313" key="10">
    <source>
        <dbReference type="Proteomes" id="UP000178815"/>
    </source>
</evidence>
<comment type="catalytic activity">
    <reaction evidence="1">
        <text>a 2'-deoxyribonucleoside 5'-phosphate + H2O = a 2'-deoxyribonucleoside + phosphate</text>
        <dbReference type="Rhea" id="RHEA:36167"/>
        <dbReference type="ChEBI" id="CHEBI:15377"/>
        <dbReference type="ChEBI" id="CHEBI:18274"/>
        <dbReference type="ChEBI" id="CHEBI:43474"/>
        <dbReference type="ChEBI" id="CHEBI:65317"/>
        <dbReference type="EC" id="3.1.3.89"/>
    </reaction>
</comment>
<dbReference type="InterPro" id="IPR003607">
    <property type="entry name" value="HD/PDEase_dom"/>
</dbReference>
<dbReference type="EC" id="3.1.3.89" evidence="5"/>
<dbReference type="EMBL" id="MFKU01000006">
    <property type="protein sequence ID" value="OGG48960.1"/>
    <property type="molecule type" value="Genomic_DNA"/>
</dbReference>
<feature type="domain" description="HD/PDEase" evidence="8">
    <location>
        <begin position="42"/>
        <end position="160"/>
    </location>
</feature>
<protein>
    <recommendedName>
        <fullName evidence="5">5'-deoxynucleotidase</fullName>
        <ecNumber evidence="5">3.1.3.89</ecNumber>
    </recommendedName>
</protein>
<comment type="cofactor">
    <cofactor evidence="2">
        <name>Mn(2+)</name>
        <dbReference type="ChEBI" id="CHEBI:29035"/>
    </cofactor>
</comment>
<comment type="caution">
    <text evidence="9">The sequence shown here is derived from an EMBL/GenBank/DDBJ whole genome shotgun (WGS) entry which is preliminary data.</text>
</comment>
<organism evidence="9 10">
    <name type="scientific">Candidatus Kaiserbacteria bacterium RIFCSPHIGHO2_01_FULL_53_31</name>
    <dbReference type="NCBI Taxonomy" id="1798481"/>
    <lineage>
        <taxon>Bacteria</taxon>
        <taxon>Candidatus Kaiseribacteriota</taxon>
    </lineage>
</organism>
<dbReference type="SUPFAM" id="SSF109604">
    <property type="entry name" value="HD-domain/PDEase-like"/>
    <property type="match status" value="1"/>
</dbReference>
<sequence length="210" mass="24429">MKAAELLTAPDSVVLQITKQLRTAYELKKTIRYAGSRDLSIHGESVAEHVFALLFLAQYFLPLEDPKGTMDRSRIYEMLLYHDFGEILNGDMPYHYKNDADKIREHEDAKAIFGSLPSPLNSRGRALWEEYEERKTLEARFVHALDKIEPIFELFDPISEKSIKRTKLTYDLHLGKKLATTEGFPVMRKFVNVLSVDMKNRDLFWEKETD</sequence>
<dbReference type="Pfam" id="PF13023">
    <property type="entry name" value="HD_3"/>
    <property type="match status" value="1"/>
</dbReference>
<evidence type="ECO:0000256" key="3">
    <source>
        <dbReference type="ARBA" id="ARBA00001941"/>
    </source>
</evidence>
<evidence type="ECO:0000256" key="1">
    <source>
        <dbReference type="ARBA" id="ARBA00001638"/>
    </source>
</evidence>
<comment type="subunit">
    <text evidence="4">Homodimer.</text>
</comment>
<dbReference type="InterPro" id="IPR006674">
    <property type="entry name" value="HD_domain"/>
</dbReference>
<reference evidence="9 10" key="1">
    <citation type="journal article" date="2016" name="Nat. Commun.">
        <title>Thousands of microbial genomes shed light on interconnected biogeochemical processes in an aquifer system.</title>
        <authorList>
            <person name="Anantharaman K."/>
            <person name="Brown C.T."/>
            <person name="Hug L.A."/>
            <person name="Sharon I."/>
            <person name="Castelle C.J."/>
            <person name="Probst A.J."/>
            <person name="Thomas B.C."/>
            <person name="Singh A."/>
            <person name="Wilkins M.J."/>
            <person name="Karaoz U."/>
            <person name="Brodie E.L."/>
            <person name="Williams K.H."/>
            <person name="Hubbard S.S."/>
            <person name="Banfield J.F."/>
        </authorList>
    </citation>
    <scope>NUCLEOTIDE SEQUENCE [LARGE SCALE GENOMIC DNA]</scope>
</reference>
<name>A0A1F6CIZ7_9BACT</name>
<evidence type="ECO:0000256" key="5">
    <source>
        <dbReference type="ARBA" id="ARBA00012964"/>
    </source>
</evidence>
<dbReference type="SMART" id="SM00471">
    <property type="entry name" value="HDc"/>
    <property type="match status" value="1"/>
</dbReference>
<dbReference type="Gene3D" id="1.10.3210.10">
    <property type="entry name" value="Hypothetical protein af1432"/>
    <property type="match status" value="1"/>
</dbReference>
<accession>A0A1F6CIZ7</accession>
<keyword evidence="7" id="KW-0378">Hydrolase</keyword>
<dbReference type="InterPro" id="IPR039356">
    <property type="entry name" value="YfbR/HDDC2"/>
</dbReference>
<dbReference type="GO" id="GO:0005737">
    <property type="term" value="C:cytoplasm"/>
    <property type="evidence" value="ECO:0007669"/>
    <property type="project" value="TreeGrafter"/>
</dbReference>
<evidence type="ECO:0000256" key="6">
    <source>
        <dbReference type="ARBA" id="ARBA00022723"/>
    </source>
</evidence>
<dbReference type="GO" id="GO:0046872">
    <property type="term" value="F:metal ion binding"/>
    <property type="evidence" value="ECO:0007669"/>
    <property type="project" value="UniProtKB-KW"/>
</dbReference>
<keyword evidence="6" id="KW-0479">Metal-binding</keyword>
<evidence type="ECO:0000259" key="8">
    <source>
        <dbReference type="SMART" id="SM00471"/>
    </source>
</evidence>
<evidence type="ECO:0000256" key="7">
    <source>
        <dbReference type="ARBA" id="ARBA00022801"/>
    </source>
</evidence>
<dbReference type="AlphaFoldDB" id="A0A1F6CIZ7"/>